<accession>A0ABY6U583</accession>
<reference evidence="1 2" key="1">
    <citation type="submission" date="2019-06" db="EMBL/GenBank/DDBJ databases">
        <authorList>
            <person name="Broberg M."/>
        </authorList>
    </citation>
    <scope>NUCLEOTIDE SEQUENCE [LARGE SCALE GENOMIC DNA]</scope>
</reference>
<name>A0ABY6U583_BIOOC</name>
<protein>
    <recommendedName>
        <fullName evidence="3">F-box domain-containing protein</fullName>
    </recommendedName>
</protein>
<gene>
    <name evidence="1" type="ORF">CLO192961_LOCUS183028</name>
</gene>
<dbReference type="Proteomes" id="UP000766486">
    <property type="component" value="Unassembled WGS sequence"/>
</dbReference>
<evidence type="ECO:0000313" key="2">
    <source>
        <dbReference type="Proteomes" id="UP000766486"/>
    </source>
</evidence>
<dbReference type="EMBL" id="CABFNS010000743">
    <property type="protein sequence ID" value="VUC26131.1"/>
    <property type="molecule type" value="Genomic_DNA"/>
</dbReference>
<evidence type="ECO:0008006" key="3">
    <source>
        <dbReference type="Google" id="ProtNLM"/>
    </source>
</evidence>
<dbReference type="SUPFAM" id="SSF52047">
    <property type="entry name" value="RNI-like"/>
    <property type="match status" value="1"/>
</dbReference>
<comment type="caution">
    <text evidence="1">The sequence shown here is derived from an EMBL/GenBank/DDBJ whole genome shotgun (WGS) entry which is preliminary data.</text>
</comment>
<dbReference type="Gene3D" id="3.80.10.10">
    <property type="entry name" value="Ribonuclease Inhibitor"/>
    <property type="match status" value="1"/>
</dbReference>
<organism evidence="1 2">
    <name type="scientific">Bionectria ochroleuca</name>
    <name type="common">Gliocladium roseum</name>
    <dbReference type="NCBI Taxonomy" id="29856"/>
    <lineage>
        <taxon>Eukaryota</taxon>
        <taxon>Fungi</taxon>
        <taxon>Dikarya</taxon>
        <taxon>Ascomycota</taxon>
        <taxon>Pezizomycotina</taxon>
        <taxon>Sordariomycetes</taxon>
        <taxon>Hypocreomycetidae</taxon>
        <taxon>Hypocreales</taxon>
        <taxon>Bionectriaceae</taxon>
        <taxon>Clonostachys</taxon>
    </lineage>
</organism>
<dbReference type="InterPro" id="IPR032675">
    <property type="entry name" value="LRR_dom_sf"/>
</dbReference>
<keyword evidence="2" id="KW-1185">Reference proteome</keyword>
<sequence length="483" mass="55676">MEFPEEIWTGIFSHLIPQKPDAFIFTAEEINFPYKNLRALSLVSHKFRRLAQPILHRNVFVVQCTNDPPRQREMKLLRTLFRSPSLARAVRSLSLASFCISENDPEFPDKEIFLEVFQSLDIPSLLKGQLDIKSFFQRGVDGVPVLLALTAAVQHVDVTISEWHWHERISHQLAGSMQPDEPDPPRNYSNYGLADLKHISITAESSPRNTYISYVEPVLKRSDLTSLRLANVNWHSNWVGAIPRPSQICNLHSLTLDDCVVDEVTLKDILTRYPKLRRLSLTCSESRSAINPDEYDWSGDEAPWYWRSGPFGDVLREHGRHLEEFALLTDHHRAFTYSWVTNYDETLLGSFHDLLSLRRMEVSLRELFGRKDKDRKVNIDISLFPANLEVDTGLLPPNIEEIVIPDRECVYLGEALALIRGRSLTKLRRVTLGFAGGRLWDLKDIPDDEIPGWTYLERDLLDTRPVKVFFLHFVKLPIETSLL</sequence>
<evidence type="ECO:0000313" key="1">
    <source>
        <dbReference type="EMBL" id="VUC26131.1"/>
    </source>
</evidence>
<proteinExistence type="predicted"/>